<proteinExistence type="predicted"/>
<dbReference type="OrthoDB" id="7009933at2"/>
<organism evidence="2 3">
    <name type="scientific">Pseudomonas fluorescens</name>
    <dbReference type="NCBI Taxonomy" id="294"/>
    <lineage>
        <taxon>Bacteria</taxon>
        <taxon>Pseudomonadati</taxon>
        <taxon>Pseudomonadota</taxon>
        <taxon>Gammaproteobacteria</taxon>
        <taxon>Pseudomonadales</taxon>
        <taxon>Pseudomonadaceae</taxon>
        <taxon>Pseudomonas</taxon>
    </lineage>
</organism>
<dbReference type="EMBL" id="MSDF01000028">
    <property type="protein sequence ID" value="OPA90424.1"/>
    <property type="molecule type" value="Genomic_DNA"/>
</dbReference>
<sequence>MKTESAIPRGQPTVIGAQKVNWTSPSPSVPPYREEQSVAQDVPARRAVQWRGGLSSLRHQALQNAPVVRADATPPGLNSTDRQLVDELKKYFDELSPQDGRLVQSSLSQFAAQMLPGE</sequence>
<evidence type="ECO:0000313" key="2">
    <source>
        <dbReference type="EMBL" id="OPA90424.1"/>
    </source>
</evidence>
<name>A0A1T2YE98_PSEFL</name>
<dbReference type="RefSeq" id="WP_078741746.1">
    <property type="nucleotide sequence ID" value="NZ_MSDF01000028.1"/>
</dbReference>
<dbReference type="AlphaFoldDB" id="A0A1T2YE98"/>
<gene>
    <name evidence="2" type="ORF">BFW87_21590</name>
</gene>
<feature type="region of interest" description="Disordered" evidence="1">
    <location>
        <begin position="1"/>
        <end position="40"/>
    </location>
</feature>
<evidence type="ECO:0000256" key="1">
    <source>
        <dbReference type="SAM" id="MobiDB-lite"/>
    </source>
</evidence>
<reference evidence="2 3" key="1">
    <citation type="submission" date="2016-12" db="EMBL/GenBank/DDBJ databases">
        <title>Draft genome sequences of seven strains of Pseudomonas fluorescens that produce 4-formylaminooxyvinylglycine.</title>
        <authorList>
            <person name="Okrent R.A."/>
            <person name="Manning V.A."/>
            <person name="Trippe K.M."/>
        </authorList>
    </citation>
    <scope>NUCLEOTIDE SEQUENCE [LARGE SCALE GENOMIC DNA]</scope>
    <source>
        <strain evidence="2 3">P5A</strain>
    </source>
</reference>
<evidence type="ECO:0000313" key="3">
    <source>
        <dbReference type="Proteomes" id="UP000190965"/>
    </source>
</evidence>
<protein>
    <submittedName>
        <fullName evidence="2">Uncharacterized protein</fullName>
    </submittedName>
</protein>
<dbReference type="Proteomes" id="UP000190965">
    <property type="component" value="Unassembled WGS sequence"/>
</dbReference>
<comment type="caution">
    <text evidence="2">The sequence shown here is derived from an EMBL/GenBank/DDBJ whole genome shotgun (WGS) entry which is preliminary data.</text>
</comment>
<accession>A0A1T2YE98</accession>